<comment type="caution">
    <text evidence="2">The sequence shown here is derived from an EMBL/GenBank/DDBJ whole genome shotgun (WGS) entry which is preliminary data.</text>
</comment>
<dbReference type="RefSeq" id="WP_168888338.1">
    <property type="nucleotide sequence ID" value="NZ_JABAHY010000016.1"/>
</dbReference>
<dbReference type="AlphaFoldDB" id="A0A7X8TL83"/>
<accession>A0A7X8TL83</accession>
<sequence>MNSAAELRPAPTLRPGAVYPLRPLAQDETFSAAFAVIRHSPRAVLGLPFLAGLINVLTLLVLLAVLPSDAFLRMLADPLAFDNQELMLASLVDGWMIALLLLSSFIGWLIMLMSLGLLAIPGLRAAYGLPTSLLQTVTMRAGRLGWLLLHLVVVSLLLGLVGLVAMVIGALLIGLTMLVGAIVVLPAMFLLLCWVTAAFMFGPLVVVVERRNAFSALGRSFALNRGQWWRHIGAVALLYLMLGVVMTISSIPAGVIAGIGGDLAWQSAEGNEDLLVLAVLGFGQLYDAVLSALLVSLAGTVIAMMYLNSRFRREALDIDLARTAQQTEPAERILPGGS</sequence>
<dbReference type="Proteomes" id="UP000523139">
    <property type="component" value="Unassembled WGS sequence"/>
</dbReference>
<organism evidence="2 3">
    <name type="scientific">Nesterenkonia sedimenti</name>
    <dbReference type="NCBI Taxonomy" id="1463632"/>
    <lineage>
        <taxon>Bacteria</taxon>
        <taxon>Bacillati</taxon>
        <taxon>Actinomycetota</taxon>
        <taxon>Actinomycetes</taxon>
        <taxon>Micrococcales</taxon>
        <taxon>Micrococcaceae</taxon>
        <taxon>Nesterenkonia</taxon>
    </lineage>
</organism>
<keyword evidence="1" id="KW-0812">Transmembrane</keyword>
<gene>
    <name evidence="2" type="ORF">HGQ17_12775</name>
</gene>
<feature type="transmembrane region" description="Helical" evidence="1">
    <location>
        <begin position="44"/>
        <end position="66"/>
    </location>
</feature>
<feature type="transmembrane region" description="Helical" evidence="1">
    <location>
        <begin position="274"/>
        <end position="307"/>
    </location>
</feature>
<keyword evidence="1" id="KW-1133">Transmembrane helix</keyword>
<protein>
    <recommendedName>
        <fullName evidence="4">Glycerophosphoryl diester phosphodiesterase membrane domain-containing protein</fullName>
    </recommendedName>
</protein>
<dbReference type="EMBL" id="JABAHY010000016">
    <property type="protein sequence ID" value="NLS10850.1"/>
    <property type="molecule type" value="Genomic_DNA"/>
</dbReference>
<evidence type="ECO:0000256" key="1">
    <source>
        <dbReference type="SAM" id="Phobius"/>
    </source>
</evidence>
<keyword evidence="1" id="KW-0472">Membrane</keyword>
<evidence type="ECO:0000313" key="3">
    <source>
        <dbReference type="Proteomes" id="UP000523139"/>
    </source>
</evidence>
<feature type="transmembrane region" description="Helical" evidence="1">
    <location>
        <begin position="228"/>
        <end position="254"/>
    </location>
</feature>
<name>A0A7X8TL83_9MICC</name>
<reference evidence="2 3" key="1">
    <citation type="submission" date="2020-04" db="EMBL/GenBank/DDBJ databases">
        <title>Nesterenkonia sp. nov., isolated from marine sediment.</title>
        <authorList>
            <person name="Zhang G."/>
        </authorList>
    </citation>
    <scope>NUCLEOTIDE SEQUENCE [LARGE SCALE GENOMIC DNA]</scope>
    <source>
        <strain evidence="2 3">MY13</strain>
    </source>
</reference>
<feature type="transmembrane region" description="Helical" evidence="1">
    <location>
        <begin position="179"/>
        <end position="207"/>
    </location>
</feature>
<feature type="transmembrane region" description="Helical" evidence="1">
    <location>
        <begin position="144"/>
        <end position="173"/>
    </location>
</feature>
<feature type="transmembrane region" description="Helical" evidence="1">
    <location>
        <begin position="95"/>
        <end position="123"/>
    </location>
</feature>
<evidence type="ECO:0000313" key="2">
    <source>
        <dbReference type="EMBL" id="NLS10850.1"/>
    </source>
</evidence>
<keyword evidence="3" id="KW-1185">Reference proteome</keyword>
<evidence type="ECO:0008006" key="4">
    <source>
        <dbReference type="Google" id="ProtNLM"/>
    </source>
</evidence>
<proteinExistence type="predicted"/>